<dbReference type="STRING" id="3880.A0A072TNH0"/>
<accession>A0A072TNH0</accession>
<evidence type="ECO:0000256" key="5">
    <source>
        <dbReference type="ARBA" id="ARBA00022692"/>
    </source>
</evidence>
<evidence type="ECO:0000259" key="12">
    <source>
        <dbReference type="Pfam" id="PF04678"/>
    </source>
</evidence>
<keyword evidence="3" id="KW-0813">Transport</keyword>
<reference evidence="13 15" key="1">
    <citation type="journal article" date="2011" name="Nature">
        <title>The Medicago genome provides insight into the evolution of rhizobial symbioses.</title>
        <authorList>
            <person name="Young N.D."/>
            <person name="Debelle F."/>
            <person name="Oldroyd G.E."/>
            <person name="Geurts R."/>
            <person name="Cannon S.B."/>
            <person name="Udvardi M.K."/>
            <person name="Benedito V.A."/>
            <person name="Mayer K.F."/>
            <person name="Gouzy J."/>
            <person name="Schoof H."/>
            <person name="Van de Peer Y."/>
            <person name="Proost S."/>
            <person name="Cook D.R."/>
            <person name="Meyers B.C."/>
            <person name="Spannagl M."/>
            <person name="Cheung F."/>
            <person name="De Mita S."/>
            <person name="Krishnakumar V."/>
            <person name="Gundlach H."/>
            <person name="Zhou S."/>
            <person name="Mudge J."/>
            <person name="Bharti A.K."/>
            <person name="Murray J.D."/>
            <person name="Naoumkina M.A."/>
            <person name="Rosen B."/>
            <person name="Silverstein K.A."/>
            <person name="Tang H."/>
            <person name="Rombauts S."/>
            <person name="Zhao P.X."/>
            <person name="Zhou P."/>
            <person name="Barbe V."/>
            <person name="Bardou P."/>
            <person name="Bechner M."/>
            <person name="Bellec A."/>
            <person name="Berger A."/>
            <person name="Berges H."/>
            <person name="Bidwell S."/>
            <person name="Bisseling T."/>
            <person name="Choisne N."/>
            <person name="Couloux A."/>
            <person name="Denny R."/>
            <person name="Deshpande S."/>
            <person name="Dai X."/>
            <person name="Doyle J.J."/>
            <person name="Dudez A.M."/>
            <person name="Farmer A.D."/>
            <person name="Fouteau S."/>
            <person name="Franken C."/>
            <person name="Gibelin C."/>
            <person name="Gish J."/>
            <person name="Goldstein S."/>
            <person name="Gonzalez A.J."/>
            <person name="Green P.J."/>
            <person name="Hallab A."/>
            <person name="Hartog M."/>
            <person name="Hua A."/>
            <person name="Humphray S.J."/>
            <person name="Jeong D.H."/>
            <person name="Jing Y."/>
            <person name="Jocker A."/>
            <person name="Kenton S.M."/>
            <person name="Kim D.J."/>
            <person name="Klee K."/>
            <person name="Lai H."/>
            <person name="Lang C."/>
            <person name="Lin S."/>
            <person name="Macmil S.L."/>
            <person name="Magdelenat G."/>
            <person name="Matthews L."/>
            <person name="McCorrison J."/>
            <person name="Monaghan E.L."/>
            <person name="Mun J.H."/>
            <person name="Najar F.Z."/>
            <person name="Nicholson C."/>
            <person name="Noirot C."/>
            <person name="O'Bleness M."/>
            <person name="Paule C.R."/>
            <person name="Poulain J."/>
            <person name="Prion F."/>
            <person name="Qin B."/>
            <person name="Qu C."/>
            <person name="Retzel E.F."/>
            <person name="Riddle C."/>
            <person name="Sallet E."/>
            <person name="Samain S."/>
            <person name="Samson N."/>
            <person name="Sanders I."/>
            <person name="Saurat O."/>
            <person name="Scarpelli C."/>
            <person name="Schiex T."/>
            <person name="Segurens B."/>
            <person name="Severin A.J."/>
            <person name="Sherrier D.J."/>
            <person name="Shi R."/>
            <person name="Sims S."/>
            <person name="Singer S.R."/>
            <person name="Sinharoy S."/>
            <person name="Sterck L."/>
            <person name="Viollet A."/>
            <person name="Wang B.B."/>
            <person name="Wang K."/>
            <person name="Wang M."/>
            <person name="Wang X."/>
            <person name="Warfsmann J."/>
            <person name="Weissenbach J."/>
            <person name="White D.D."/>
            <person name="White J.D."/>
            <person name="Wiley G.B."/>
            <person name="Wincker P."/>
            <person name="Xing Y."/>
            <person name="Yang L."/>
            <person name="Yao Z."/>
            <person name="Ying F."/>
            <person name="Zhai J."/>
            <person name="Zhou L."/>
            <person name="Zuber A."/>
            <person name="Denarie J."/>
            <person name="Dixon R.A."/>
            <person name="May G.D."/>
            <person name="Schwartz D.C."/>
            <person name="Rogers J."/>
            <person name="Quetier F."/>
            <person name="Town C.D."/>
            <person name="Roe B.A."/>
        </authorList>
    </citation>
    <scope>NUCLEOTIDE SEQUENCE [LARGE SCALE GENOMIC DNA]</scope>
    <source>
        <strain evidence="13">A17</strain>
        <strain evidence="14 15">cv. Jemalong A17</strain>
    </source>
</reference>
<feature type="region of interest" description="Disordered" evidence="10">
    <location>
        <begin position="1"/>
        <end position="22"/>
    </location>
</feature>
<gene>
    <name evidence="14" type="primary">25485852</name>
    <name evidence="13" type="ORF">MTR_2091s0010</name>
</gene>
<reference evidence="14" key="3">
    <citation type="submission" date="2015-06" db="UniProtKB">
        <authorList>
            <consortium name="EnsemblPlants"/>
        </authorList>
    </citation>
    <scope>IDENTIFICATION</scope>
    <source>
        <strain evidence="14">cv. Jemalong A17</strain>
    </source>
</reference>
<dbReference type="GO" id="GO:1990246">
    <property type="term" value="C:uniplex complex"/>
    <property type="evidence" value="ECO:0000318"/>
    <property type="project" value="GO_Central"/>
</dbReference>
<dbReference type="PANTHER" id="PTHR13462">
    <property type="entry name" value="CALCIUM UNIPORTER PROTEIN, MITOCHONDRIAL"/>
    <property type="match status" value="1"/>
</dbReference>
<evidence type="ECO:0000256" key="4">
    <source>
        <dbReference type="ARBA" id="ARBA00022568"/>
    </source>
</evidence>
<evidence type="ECO:0000256" key="10">
    <source>
        <dbReference type="SAM" id="MobiDB-lite"/>
    </source>
</evidence>
<keyword evidence="5 11" id="KW-0812">Transmembrane</keyword>
<keyword evidence="7 11" id="KW-1133">Transmembrane helix</keyword>
<evidence type="ECO:0000256" key="8">
    <source>
        <dbReference type="ARBA" id="ARBA00023065"/>
    </source>
</evidence>
<name>A0A072TNH0_MEDTR</name>
<comment type="similarity">
    <text evidence="2">Belongs to the MCU (TC 1.A.77) family.</text>
</comment>
<feature type="domain" description="Calcium uniporter protein C-terminal" evidence="12">
    <location>
        <begin position="82"/>
        <end position="236"/>
    </location>
</feature>
<dbReference type="PANTHER" id="PTHR13462:SF17">
    <property type="entry name" value="CALCIUM UNIPORTER PROTEIN 4, MITOCHONDRIAL"/>
    <property type="match status" value="1"/>
</dbReference>
<dbReference type="EnsemblPlants" id="KEH15135">
    <property type="protein sequence ID" value="KEH15135"/>
    <property type="gene ID" value="MTR_2091s0010"/>
</dbReference>
<feature type="transmembrane region" description="Helical" evidence="11">
    <location>
        <begin position="152"/>
        <end position="172"/>
    </location>
</feature>
<evidence type="ECO:0000256" key="2">
    <source>
        <dbReference type="ARBA" id="ARBA00005653"/>
    </source>
</evidence>
<dbReference type="GO" id="GO:0036444">
    <property type="term" value="P:calcium import into the mitochondrion"/>
    <property type="evidence" value="ECO:0000318"/>
    <property type="project" value="GO_Central"/>
</dbReference>
<comment type="subcellular location">
    <subcellularLocation>
        <location evidence="1">Membrane</location>
        <topology evidence="1">Multi-pass membrane protein</topology>
    </subcellularLocation>
</comment>
<keyword evidence="4" id="KW-0109">Calcium transport</keyword>
<feature type="transmembrane region" description="Helical" evidence="11">
    <location>
        <begin position="178"/>
        <end position="198"/>
    </location>
</feature>
<proteinExistence type="inferred from homology"/>
<dbReference type="InterPro" id="IPR006769">
    <property type="entry name" value="MCU_C"/>
</dbReference>
<evidence type="ECO:0000256" key="9">
    <source>
        <dbReference type="ARBA" id="ARBA00023136"/>
    </source>
</evidence>
<dbReference type="GO" id="GO:0015292">
    <property type="term" value="F:uniporter activity"/>
    <property type="evidence" value="ECO:0000318"/>
    <property type="project" value="GO_Central"/>
</dbReference>
<dbReference type="HOGENOM" id="CLU_066330_0_0_1"/>
<organism evidence="13 15">
    <name type="scientific">Medicago truncatula</name>
    <name type="common">Barrel medic</name>
    <name type="synonym">Medicago tribuloides</name>
    <dbReference type="NCBI Taxonomy" id="3880"/>
    <lineage>
        <taxon>Eukaryota</taxon>
        <taxon>Viridiplantae</taxon>
        <taxon>Streptophyta</taxon>
        <taxon>Embryophyta</taxon>
        <taxon>Tracheophyta</taxon>
        <taxon>Spermatophyta</taxon>
        <taxon>Magnoliopsida</taxon>
        <taxon>eudicotyledons</taxon>
        <taxon>Gunneridae</taxon>
        <taxon>Pentapetalae</taxon>
        <taxon>rosids</taxon>
        <taxon>fabids</taxon>
        <taxon>Fabales</taxon>
        <taxon>Fabaceae</taxon>
        <taxon>Papilionoideae</taxon>
        <taxon>50 kb inversion clade</taxon>
        <taxon>NPAAA clade</taxon>
        <taxon>Hologalegina</taxon>
        <taxon>IRL clade</taxon>
        <taxon>Trifolieae</taxon>
        <taxon>Medicago</taxon>
    </lineage>
</organism>
<evidence type="ECO:0000256" key="11">
    <source>
        <dbReference type="SAM" id="Phobius"/>
    </source>
</evidence>
<dbReference type="EMBL" id="KL404815">
    <property type="protein sequence ID" value="KEH15135.1"/>
    <property type="molecule type" value="Genomic_DNA"/>
</dbReference>
<evidence type="ECO:0000313" key="14">
    <source>
        <dbReference type="EnsemblPlants" id="KEH15135"/>
    </source>
</evidence>
<reference evidence="13 15" key="2">
    <citation type="journal article" date="2014" name="BMC Genomics">
        <title>An improved genome release (version Mt4.0) for the model legume Medicago truncatula.</title>
        <authorList>
            <person name="Tang H."/>
            <person name="Krishnakumar V."/>
            <person name="Bidwell S."/>
            <person name="Rosen B."/>
            <person name="Chan A."/>
            <person name="Zhou S."/>
            <person name="Gentzbittel L."/>
            <person name="Childs K.L."/>
            <person name="Yandell M."/>
            <person name="Gundlach H."/>
            <person name="Mayer K.F."/>
            <person name="Schwartz D.C."/>
            <person name="Town C.D."/>
        </authorList>
    </citation>
    <scope>GENOME REANNOTATION</scope>
    <source>
        <strain evidence="13">A17</strain>
        <strain evidence="14 15">cv. Jemalong A17</strain>
    </source>
</reference>
<evidence type="ECO:0000256" key="7">
    <source>
        <dbReference type="ARBA" id="ARBA00022989"/>
    </source>
</evidence>
<protein>
    <submittedName>
        <fullName evidence="13">PPR containing plant-like protein</fullName>
    </submittedName>
</protein>
<dbReference type="AlphaFoldDB" id="A0A072TNH0"/>
<keyword evidence="8" id="KW-0406">Ion transport</keyword>
<dbReference type="Pfam" id="PF04678">
    <property type="entry name" value="MCU"/>
    <property type="match status" value="1"/>
</dbReference>
<evidence type="ECO:0000256" key="6">
    <source>
        <dbReference type="ARBA" id="ARBA00022837"/>
    </source>
</evidence>
<sequence length="285" mass="31542">MRQEHGRFDGISPPQRGLESNEIAESPKVAISVEDARKLLKASRVEAVRARLRAIPSSCVPYTHFAQICREAAGGVDAFGREIEASLDKSGAVVIVGDVVLLRPEQVARAIQNVILMSPGGGVDPRSTELREMETEKAIIDTKAEAQVKRELWAGLGVVLLQTTVFIRLTFWELSWDVMEPICFFTTSTSFMLGYAFFLRTAKEPSFEGFFAGRFASRQQRLMKAHGFNLHRFNELRNALSVVGSISACSHSSHPCRCKSDVVMPRLLGLHTSSHKLSNPSHCTL</sequence>
<dbReference type="GO" id="GO:0051560">
    <property type="term" value="P:mitochondrial calcium ion homeostasis"/>
    <property type="evidence" value="ECO:0000318"/>
    <property type="project" value="GO_Central"/>
</dbReference>
<dbReference type="Proteomes" id="UP000002051">
    <property type="component" value="Unassembled WGS sequence"/>
</dbReference>
<evidence type="ECO:0000313" key="15">
    <source>
        <dbReference type="Proteomes" id="UP000002051"/>
    </source>
</evidence>
<evidence type="ECO:0000313" key="13">
    <source>
        <dbReference type="EMBL" id="KEH15135.1"/>
    </source>
</evidence>
<evidence type="ECO:0000256" key="1">
    <source>
        <dbReference type="ARBA" id="ARBA00004141"/>
    </source>
</evidence>
<evidence type="ECO:0000256" key="3">
    <source>
        <dbReference type="ARBA" id="ARBA00022448"/>
    </source>
</evidence>
<dbReference type="GO" id="GO:0005262">
    <property type="term" value="F:calcium channel activity"/>
    <property type="evidence" value="ECO:0000318"/>
    <property type="project" value="GO_Central"/>
</dbReference>
<keyword evidence="15" id="KW-1185">Reference proteome</keyword>
<dbReference type="InterPro" id="IPR039055">
    <property type="entry name" value="MCU_fam"/>
</dbReference>
<keyword evidence="9 11" id="KW-0472">Membrane</keyword>
<keyword evidence="6" id="KW-0106">Calcium</keyword>